<dbReference type="EMBL" id="QTSX02003595">
    <property type="protein sequence ID" value="KAJ9070034.1"/>
    <property type="molecule type" value="Genomic_DNA"/>
</dbReference>
<proteinExistence type="predicted"/>
<comment type="caution">
    <text evidence="1">The sequence shown here is derived from an EMBL/GenBank/DDBJ whole genome shotgun (WGS) entry which is preliminary data.</text>
</comment>
<gene>
    <name evidence="1" type="ORF">DSO57_1039767</name>
</gene>
<evidence type="ECO:0000313" key="1">
    <source>
        <dbReference type="EMBL" id="KAJ9070034.1"/>
    </source>
</evidence>
<accession>A0ACC2T656</accession>
<organism evidence="1 2">
    <name type="scientific">Entomophthora muscae</name>
    <dbReference type="NCBI Taxonomy" id="34485"/>
    <lineage>
        <taxon>Eukaryota</taxon>
        <taxon>Fungi</taxon>
        <taxon>Fungi incertae sedis</taxon>
        <taxon>Zoopagomycota</taxon>
        <taxon>Entomophthoromycotina</taxon>
        <taxon>Entomophthoromycetes</taxon>
        <taxon>Entomophthorales</taxon>
        <taxon>Entomophthoraceae</taxon>
        <taxon>Entomophthora</taxon>
    </lineage>
</organism>
<keyword evidence="2" id="KW-1185">Reference proteome</keyword>
<sequence>MSSVKILYFGESQDHAGMQIQEVNLSDISTFKGQLEAPAAGISLGALFRHLCKHNASLEKFLSERLKNLSFALNMSYIEMSCKCEGRLKEKYGNVNVSEYFEHNFADVLIKAGDEIAVIPPVSGG</sequence>
<reference evidence="1" key="1">
    <citation type="submission" date="2022-04" db="EMBL/GenBank/DDBJ databases">
        <title>Genome of the entomopathogenic fungus Entomophthora muscae.</title>
        <authorList>
            <person name="Elya C."/>
            <person name="Lovett B.R."/>
            <person name="Lee E."/>
            <person name="Macias A.M."/>
            <person name="Hajek A.E."/>
            <person name="De Bivort B.L."/>
            <person name="Kasson M.T."/>
            <person name="De Fine Licht H.H."/>
            <person name="Stajich J.E."/>
        </authorList>
    </citation>
    <scope>NUCLEOTIDE SEQUENCE</scope>
    <source>
        <strain evidence="1">Berkeley</strain>
    </source>
</reference>
<protein>
    <submittedName>
        <fullName evidence="1">Uncharacterized protein</fullName>
    </submittedName>
</protein>
<evidence type="ECO:0000313" key="2">
    <source>
        <dbReference type="Proteomes" id="UP001165960"/>
    </source>
</evidence>
<dbReference type="Proteomes" id="UP001165960">
    <property type="component" value="Unassembled WGS sequence"/>
</dbReference>
<name>A0ACC2T656_9FUNG</name>